<gene>
    <name evidence="2" type="ORF">ECRASSUSDP1_LOCUS23839</name>
</gene>
<comment type="caution">
    <text evidence="2">The sequence shown here is derived from an EMBL/GenBank/DDBJ whole genome shotgun (WGS) entry which is preliminary data.</text>
</comment>
<dbReference type="AlphaFoldDB" id="A0AAD1Y3T0"/>
<organism evidence="2 3">
    <name type="scientific">Euplotes crassus</name>
    <dbReference type="NCBI Taxonomy" id="5936"/>
    <lineage>
        <taxon>Eukaryota</taxon>
        <taxon>Sar</taxon>
        <taxon>Alveolata</taxon>
        <taxon>Ciliophora</taxon>
        <taxon>Intramacronucleata</taxon>
        <taxon>Spirotrichea</taxon>
        <taxon>Hypotrichia</taxon>
        <taxon>Euplotida</taxon>
        <taxon>Euplotidae</taxon>
        <taxon>Moneuplotes</taxon>
    </lineage>
</organism>
<keyword evidence="3" id="KW-1185">Reference proteome</keyword>
<dbReference type="Proteomes" id="UP001295684">
    <property type="component" value="Unassembled WGS sequence"/>
</dbReference>
<dbReference type="EMBL" id="CAMPGE010024538">
    <property type="protein sequence ID" value="CAI2382367.1"/>
    <property type="molecule type" value="Genomic_DNA"/>
</dbReference>
<evidence type="ECO:0000313" key="2">
    <source>
        <dbReference type="EMBL" id="CAI2382367.1"/>
    </source>
</evidence>
<proteinExistence type="predicted"/>
<sequence length="123" mass="14346">MNKVHGRANIRSNLDNTSEKEVDLLANHKPQCEIKAMNMNIRDFVMPVDKQEKKQRRETKRQNGSNSLMVEPDTTLSKTSIEIYFYNDLKKNCDDHESSVHLSNIDHDNNRLYPSRCFGCTIF</sequence>
<evidence type="ECO:0000313" key="3">
    <source>
        <dbReference type="Proteomes" id="UP001295684"/>
    </source>
</evidence>
<accession>A0AAD1Y3T0</accession>
<protein>
    <submittedName>
        <fullName evidence="2">Uncharacterized protein</fullName>
    </submittedName>
</protein>
<evidence type="ECO:0000256" key="1">
    <source>
        <dbReference type="SAM" id="MobiDB-lite"/>
    </source>
</evidence>
<feature type="compositionally biased region" description="Polar residues" evidence="1">
    <location>
        <begin position="63"/>
        <end position="72"/>
    </location>
</feature>
<reference evidence="2" key="1">
    <citation type="submission" date="2023-07" db="EMBL/GenBank/DDBJ databases">
        <authorList>
            <consortium name="AG Swart"/>
            <person name="Singh M."/>
            <person name="Singh A."/>
            <person name="Seah K."/>
            <person name="Emmerich C."/>
        </authorList>
    </citation>
    <scope>NUCLEOTIDE SEQUENCE</scope>
    <source>
        <strain evidence="2">DP1</strain>
    </source>
</reference>
<feature type="region of interest" description="Disordered" evidence="1">
    <location>
        <begin position="47"/>
        <end position="72"/>
    </location>
</feature>
<name>A0AAD1Y3T0_EUPCR</name>